<keyword evidence="3" id="KW-1185">Reference proteome</keyword>
<feature type="compositionally biased region" description="Basic and acidic residues" evidence="1">
    <location>
        <begin position="14"/>
        <end position="30"/>
    </location>
</feature>
<proteinExistence type="predicted"/>
<evidence type="ECO:0000313" key="2">
    <source>
        <dbReference type="EMBL" id="KAJ1144897.1"/>
    </source>
</evidence>
<dbReference type="EMBL" id="JANPWB010000010">
    <property type="protein sequence ID" value="KAJ1144897.1"/>
    <property type="molecule type" value="Genomic_DNA"/>
</dbReference>
<dbReference type="Proteomes" id="UP001066276">
    <property type="component" value="Chromosome 6"/>
</dbReference>
<name>A0AAV7QWI7_PLEWA</name>
<organism evidence="2 3">
    <name type="scientific">Pleurodeles waltl</name>
    <name type="common">Iberian ribbed newt</name>
    <dbReference type="NCBI Taxonomy" id="8319"/>
    <lineage>
        <taxon>Eukaryota</taxon>
        <taxon>Metazoa</taxon>
        <taxon>Chordata</taxon>
        <taxon>Craniata</taxon>
        <taxon>Vertebrata</taxon>
        <taxon>Euteleostomi</taxon>
        <taxon>Amphibia</taxon>
        <taxon>Batrachia</taxon>
        <taxon>Caudata</taxon>
        <taxon>Salamandroidea</taxon>
        <taxon>Salamandridae</taxon>
        <taxon>Pleurodelinae</taxon>
        <taxon>Pleurodeles</taxon>
    </lineage>
</organism>
<evidence type="ECO:0000256" key="1">
    <source>
        <dbReference type="SAM" id="MobiDB-lite"/>
    </source>
</evidence>
<feature type="compositionally biased region" description="Basic and acidic residues" evidence="1">
    <location>
        <begin position="43"/>
        <end position="53"/>
    </location>
</feature>
<accession>A0AAV7QWI7</accession>
<protein>
    <submittedName>
        <fullName evidence="2">Uncharacterized protein</fullName>
    </submittedName>
</protein>
<comment type="caution">
    <text evidence="2">The sequence shown here is derived from an EMBL/GenBank/DDBJ whole genome shotgun (WGS) entry which is preliminary data.</text>
</comment>
<feature type="region of interest" description="Disordered" evidence="1">
    <location>
        <begin position="1"/>
        <end position="69"/>
    </location>
</feature>
<dbReference type="AlphaFoldDB" id="A0AAV7QWI7"/>
<sequence length="79" mass="8935">MEQKLRSRYVTHLTDGERGRKEKRGNERMQRGRAPSRGPQRGEAARPREKVDRAGLLPSGLPEAHGNRAPCRCYPPVVC</sequence>
<evidence type="ECO:0000313" key="3">
    <source>
        <dbReference type="Proteomes" id="UP001066276"/>
    </source>
</evidence>
<gene>
    <name evidence="2" type="ORF">NDU88_011191</name>
</gene>
<reference evidence="2" key="1">
    <citation type="journal article" date="2022" name="bioRxiv">
        <title>Sequencing and chromosome-scale assembly of the giantPleurodeles waltlgenome.</title>
        <authorList>
            <person name="Brown T."/>
            <person name="Elewa A."/>
            <person name="Iarovenko S."/>
            <person name="Subramanian E."/>
            <person name="Araus A.J."/>
            <person name="Petzold A."/>
            <person name="Susuki M."/>
            <person name="Suzuki K.-i.T."/>
            <person name="Hayashi T."/>
            <person name="Toyoda A."/>
            <person name="Oliveira C."/>
            <person name="Osipova E."/>
            <person name="Leigh N.D."/>
            <person name="Simon A."/>
            <person name="Yun M.H."/>
        </authorList>
    </citation>
    <scope>NUCLEOTIDE SEQUENCE</scope>
    <source>
        <strain evidence="2">20211129_DDA</strain>
        <tissue evidence="2">Liver</tissue>
    </source>
</reference>